<feature type="non-terminal residue" evidence="2">
    <location>
        <position position="1"/>
    </location>
</feature>
<sequence>MASNQMIGSDSPRRCKRARTDPTDTARPPHSPPDQRLCAEPSDGHRMADRLDRMVSSSSDAEIMSDSGFDSGFQEFVANIDPKESDSTND</sequence>
<evidence type="ECO:0000256" key="1">
    <source>
        <dbReference type="SAM" id="MobiDB-lite"/>
    </source>
</evidence>
<dbReference type="Proteomes" id="UP000759131">
    <property type="component" value="Unassembled WGS sequence"/>
</dbReference>
<accession>A0A7R9LKK9</accession>
<dbReference type="AlphaFoldDB" id="A0A7R9LKK9"/>
<feature type="region of interest" description="Disordered" evidence="1">
    <location>
        <begin position="1"/>
        <end position="45"/>
    </location>
</feature>
<gene>
    <name evidence="2" type="ORF">OSB1V03_LOCUS19488</name>
</gene>
<protein>
    <submittedName>
        <fullName evidence="2">Uncharacterized protein</fullName>
    </submittedName>
</protein>
<keyword evidence="3" id="KW-1185">Reference proteome</keyword>
<proteinExistence type="predicted"/>
<name>A0A7R9LKK9_9ACAR</name>
<organism evidence="2">
    <name type="scientific">Medioppia subpectinata</name>
    <dbReference type="NCBI Taxonomy" id="1979941"/>
    <lineage>
        <taxon>Eukaryota</taxon>
        <taxon>Metazoa</taxon>
        <taxon>Ecdysozoa</taxon>
        <taxon>Arthropoda</taxon>
        <taxon>Chelicerata</taxon>
        <taxon>Arachnida</taxon>
        <taxon>Acari</taxon>
        <taxon>Acariformes</taxon>
        <taxon>Sarcoptiformes</taxon>
        <taxon>Oribatida</taxon>
        <taxon>Brachypylina</taxon>
        <taxon>Oppioidea</taxon>
        <taxon>Oppiidae</taxon>
        <taxon>Medioppia</taxon>
    </lineage>
</organism>
<evidence type="ECO:0000313" key="3">
    <source>
        <dbReference type="Proteomes" id="UP000759131"/>
    </source>
</evidence>
<reference evidence="2" key="1">
    <citation type="submission" date="2020-11" db="EMBL/GenBank/DDBJ databases">
        <authorList>
            <person name="Tran Van P."/>
        </authorList>
    </citation>
    <scope>NUCLEOTIDE SEQUENCE</scope>
</reference>
<evidence type="ECO:0000313" key="2">
    <source>
        <dbReference type="EMBL" id="CAD7643222.1"/>
    </source>
</evidence>
<dbReference type="EMBL" id="OC883320">
    <property type="protein sequence ID" value="CAD7643222.1"/>
    <property type="molecule type" value="Genomic_DNA"/>
</dbReference>
<dbReference type="EMBL" id="CAJPIZ010028745">
    <property type="protein sequence ID" value="CAG2119540.1"/>
    <property type="molecule type" value="Genomic_DNA"/>
</dbReference>